<feature type="region of interest" description="Disordered" evidence="6">
    <location>
        <begin position="160"/>
        <end position="261"/>
    </location>
</feature>
<keyword evidence="3" id="KW-0597">Phosphoprotein</keyword>
<dbReference type="VEuPathDB" id="ToxoDB:TGFOU_264760B"/>
<feature type="compositionally biased region" description="Low complexity" evidence="6">
    <location>
        <begin position="211"/>
        <end position="261"/>
    </location>
</feature>
<protein>
    <submittedName>
        <fullName evidence="8">Oxysterol-binding protein</fullName>
    </submittedName>
</protein>
<feature type="region of interest" description="Disordered" evidence="6">
    <location>
        <begin position="486"/>
        <end position="585"/>
    </location>
</feature>
<feature type="compositionally biased region" description="Polar residues" evidence="6">
    <location>
        <begin position="166"/>
        <end position="176"/>
    </location>
</feature>
<feature type="region of interest" description="Disordered" evidence="6">
    <location>
        <begin position="291"/>
        <end position="315"/>
    </location>
</feature>
<evidence type="ECO:0000256" key="1">
    <source>
        <dbReference type="ARBA" id="ARBA00008842"/>
    </source>
</evidence>
<dbReference type="GO" id="GO:0032934">
    <property type="term" value="F:sterol binding"/>
    <property type="evidence" value="ECO:0007669"/>
    <property type="project" value="TreeGrafter"/>
</dbReference>
<dbReference type="Gene3D" id="2.30.29.30">
    <property type="entry name" value="Pleckstrin-homology domain (PH domain)/Phosphotyrosine-binding domain (PTB)"/>
    <property type="match status" value="1"/>
</dbReference>
<dbReference type="SUPFAM" id="SSF50729">
    <property type="entry name" value="PH domain-like"/>
    <property type="match status" value="1"/>
</dbReference>
<dbReference type="InterPro" id="IPR011993">
    <property type="entry name" value="PH-like_dom_sf"/>
</dbReference>
<comment type="similarity">
    <text evidence="1">Belongs to the OSBP family.</text>
</comment>
<feature type="compositionally biased region" description="Low complexity" evidence="6">
    <location>
        <begin position="562"/>
        <end position="578"/>
    </location>
</feature>
<dbReference type="GO" id="GO:0005829">
    <property type="term" value="C:cytosol"/>
    <property type="evidence" value="ECO:0007669"/>
    <property type="project" value="TreeGrafter"/>
</dbReference>
<evidence type="ECO:0000256" key="5">
    <source>
        <dbReference type="ARBA" id="ARBA00023121"/>
    </source>
</evidence>
<keyword evidence="5" id="KW-0446">Lipid-binding</keyword>
<dbReference type="GO" id="GO:0016020">
    <property type="term" value="C:membrane"/>
    <property type="evidence" value="ECO:0007669"/>
    <property type="project" value="TreeGrafter"/>
</dbReference>
<dbReference type="AlphaFoldDB" id="A0A086KDF4"/>
<dbReference type="CDD" id="cd13293">
    <property type="entry name" value="PH_CpORP2-like"/>
    <property type="match status" value="1"/>
</dbReference>
<evidence type="ECO:0000256" key="2">
    <source>
        <dbReference type="ARBA" id="ARBA00022448"/>
    </source>
</evidence>
<dbReference type="Proteomes" id="UP000028838">
    <property type="component" value="Unassembled WGS sequence"/>
</dbReference>
<feature type="region of interest" description="Disordered" evidence="6">
    <location>
        <begin position="8"/>
        <end position="27"/>
    </location>
</feature>
<proteinExistence type="inferred from homology"/>
<dbReference type="PANTHER" id="PTHR10972:SF205">
    <property type="entry name" value="OXYSTEROL-BINDING PROTEIN 1"/>
    <property type="match status" value="1"/>
</dbReference>
<evidence type="ECO:0000256" key="4">
    <source>
        <dbReference type="ARBA" id="ARBA00023055"/>
    </source>
</evidence>
<comment type="caution">
    <text evidence="8">The sequence shown here is derived from an EMBL/GenBank/DDBJ whole genome shotgun (WGS) entry which is preliminary data.</text>
</comment>
<feature type="non-terminal residue" evidence="8">
    <location>
        <position position="1"/>
    </location>
</feature>
<dbReference type="InterPro" id="IPR037239">
    <property type="entry name" value="OSBP_sf"/>
</dbReference>
<dbReference type="Pfam" id="PF00169">
    <property type="entry name" value="PH"/>
    <property type="match status" value="1"/>
</dbReference>
<reference evidence="8 9" key="1">
    <citation type="submission" date="2014-07" db="EMBL/GenBank/DDBJ databases">
        <authorList>
            <person name="Sibley D."/>
            <person name="Venepally P."/>
            <person name="Karamycheva S."/>
            <person name="Hadjithomas M."/>
            <person name="Khan A."/>
            <person name="Brunk B."/>
            <person name="Roos D."/>
            <person name="Caler E."/>
            <person name="Lorenzi H."/>
        </authorList>
    </citation>
    <scope>NUCLEOTIDE SEQUENCE [LARGE SCALE GENOMIC DNA]</scope>
    <source>
        <strain evidence="8 9">FOU</strain>
    </source>
</reference>
<dbReference type="InterPro" id="IPR000648">
    <property type="entry name" value="Oxysterol-bd"/>
</dbReference>
<evidence type="ECO:0000313" key="8">
    <source>
        <dbReference type="EMBL" id="KFG42422.1"/>
    </source>
</evidence>
<organism evidence="8 9">
    <name type="scientific">Toxoplasma gondii FOU</name>
    <dbReference type="NCBI Taxonomy" id="943167"/>
    <lineage>
        <taxon>Eukaryota</taxon>
        <taxon>Sar</taxon>
        <taxon>Alveolata</taxon>
        <taxon>Apicomplexa</taxon>
        <taxon>Conoidasida</taxon>
        <taxon>Coccidia</taxon>
        <taxon>Eucoccidiorida</taxon>
        <taxon>Eimeriorina</taxon>
        <taxon>Sarcocystidae</taxon>
        <taxon>Toxoplasma</taxon>
    </lineage>
</organism>
<dbReference type="Pfam" id="PF01237">
    <property type="entry name" value="Oxysterol_BP"/>
    <property type="match status" value="1"/>
</dbReference>
<dbReference type="PANTHER" id="PTHR10972">
    <property type="entry name" value="OXYSTEROL-BINDING PROTEIN-RELATED"/>
    <property type="match status" value="1"/>
</dbReference>
<sequence length="792" mass="83480">LASRRALAGAGKEGIKSHRQAHPGGQLGRSGTAAYYAGAPHSSSKFLNSVIQQGWLQKWTNLVSSWRPRYFYVMPGLFKYSVQKGAPPKEVFMLNQCVIRLCPYDPVRFEVEVVDQQTLYLRTESLEEKQLWYAAFKQAQRALLNCTRHPALPLASLSSFSEKGGQRSSLGPQTGAQGPPDRTPSGPPGERHRAGAGESRPSDAPARHETSPSASQSTGPPTSSSLSSVASASRPSAAPFLPHSGSQELSPSGSSSFLSSSTSSVAGALAGAVASGMNYAAAYATSKLRGSLLSSAPSPSSPVPGGPGSSASEGTGALGSTIAIGAAAGTGGAGNASGQLSPSLHSLGSAGSASFEWLGKEGSPLVLLLENVIASRQHVQSTSAEIRALQAGALKELGAILSSASGPAPGGHELKRQLVALLQKIDSLQMIVERHFSTTEALLAEENSQRRQLEKSLRSMAKQNYKLEKTQQRMLALGALPDGVQGAGPGAAPGAGVSPLAQGGAPPRGGPGGPLETDHQLSSSSGEEDDDDVEFFECEDQEAYGSPQDLPPPPAVPERPEGPGSAAAAASTVSPSPTDEQTLKQGEQPSNALLPAKSPAFYTLSLLFPSDIPPVLNFLEAIAGRLGGPMPQRRTALSKPRTEFKVGLWSILKDCIGKDLSRISMPVYFNEPTSFLQRLLEDFQYADLVHAAPVFADTVDRLLLVTLFAITPYASATGRTYKPFNPLLGETFEFTHRGYNFIAEQVRRYLAEFLVYWPIGLSLPESVRPLHAPTFLSRVPHSVLQRSAGSCF</sequence>
<feature type="compositionally biased region" description="Acidic residues" evidence="6">
    <location>
        <begin position="526"/>
        <end position="542"/>
    </location>
</feature>
<dbReference type="GO" id="GO:0006869">
    <property type="term" value="P:lipid transport"/>
    <property type="evidence" value="ECO:0007669"/>
    <property type="project" value="UniProtKB-KW"/>
</dbReference>
<dbReference type="PROSITE" id="PS50003">
    <property type="entry name" value="PH_DOMAIN"/>
    <property type="match status" value="1"/>
</dbReference>
<accession>A0A086KDF4</accession>
<evidence type="ECO:0000259" key="7">
    <source>
        <dbReference type="PROSITE" id="PS50003"/>
    </source>
</evidence>
<dbReference type="SUPFAM" id="SSF144000">
    <property type="entry name" value="Oxysterol-binding protein-like"/>
    <property type="match status" value="1"/>
</dbReference>
<dbReference type="OrthoDB" id="1854502at2759"/>
<dbReference type="SMART" id="SM00233">
    <property type="entry name" value="PH"/>
    <property type="match status" value="1"/>
</dbReference>
<dbReference type="EMBL" id="AEYH02002155">
    <property type="protein sequence ID" value="KFG42422.1"/>
    <property type="molecule type" value="Genomic_DNA"/>
</dbReference>
<name>A0A086KDF4_TOXGO</name>
<evidence type="ECO:0000313" key="9">
    <source>
        <dbReference type="Proteomes" id="UP000028838"/>
    </source>
</evidence>
<keyword evidence="2" id="KW-0813">Transport</keyword>
<feature type="domain" description="PH" evidence="7">
    <location>
        <begin position="49"/>
        <end position="141"/>
    </location>
</feature>
<gene>
    <name evidence="8" type="ORF">TGFOU_264760B</name>
</gene>
<keyword evidence="4" id="KW-0445">Lipid transport</keyword>
<evidence type="ECO:0000256" key="3">
    <source>
        <dbReference type="ARBA" id="ARBA00022553"/>
    </source>
</evidence>
<evidence type="ECO:0000256" key="6">
    <source>
        <dbReference type="SAM" id="MobiDB-lite"/>
    </source>
</evidence>
<dbReference type="InterPro" id="IPR001849">
    <property type="entry name" value="PH_domain"/>
</dbReference>